<dbReference type="Proteomes" id="UP000028134">
    <property type="component" value="Unassembled WGS sequence"/>
</dbReference>
<dbReference type="RefSeq" id="WP_007857178.1">
    <property type="nucleotide sequence ID" value="NZ_JNHI01000002.1"/>
</dbReference>
<organism evidence="2 3">
    <name type="scientific">Phocaeicola vulgatus str. 3775 SL</name>
    <name type="common">B</name>
    <name type="synonym">iv</name>
    <dbReference type="NCBI Taxonomy" id="1339350"/>
    <lineage>
        <taxon>Bacteria</taxon>
        <taxon>Pseudomonadati</taxon>
        <taxon>Bacteroidota</taxon>
        <taxon>Bacteroidia</taxon>
        <taxon>Bacteroidales</taxon>
        <taxon>Bacteroidaceae</taxon>
        <taxon>Phocaeicola</taxon>
    </lineage>
</organism>
<name>A0A078RCW0_PHOVU</name>
<feature type="compositionally biased region" description="Low complexity" evidence="1">
    <location>
        <begin position="87"/>
        <end position="97"/>
    </location>
</feature>
<reference evidence="2 3" key="1">
    <citation type="submission" date="2014-04" db="EMBL/GenBank/DDBJ databases">
        <authorList>
            <person name="Sears C."/>
            <person name="Carroll K."/>
            <person name="Sack B.R."/>
            <person name="Qadri F."/>
            <person name="Myers L.L."/>
            <person name="Chung G.-T."/>
            <person name="Escheverria P."/>
            <person name="Fraser C.M."/>
            <person name="Sadzewicz L."/>
            <person name="Shefchek K.A."/>
            <person name="Tallon L."/>
            <person name="Das S.P."/>
            <person name="Daugherty S."/>
            <person name="Mongodin E.F."/>
        </authorList>
    </citation>
    <scope>NUCLEOTIDE SEQUENCE [LARGE SCALE GENOMIC DNA]</scope>
    <source>
        <strain evidence="3">3775 SL(B) 10 (iv)</strain>
    </source>
</reference>
<sequence>MAFYIKVTKEVADRLHLTDIRNRTADGNVLLWQADVARFPGDTVFDRAKEAGGICLTPQAAKEEIDGTDHPVEVFTPASWGEDNTESSEGTDSTETTGEGGAS</sequence>
<dbReference type="EMBL" id="JNHI01000002">
    <property type="protein sequence ID" value="KDS33364.1"/>
    <property type="molecule type" value="Genomic_DNA"/>
</dbReference>
<comment type="caution">
    <text evidence="2">The sequence shown here is derived from an EMBL/GenBank/DDBJ whole genome shotgun (WGS) entry which is preliminary data.</text>
</comment>
<accession>A0A078RCW0</accession>
<evidence type="ECO:0000256" key="1">
    <source>
        <dbReference type="SAM" id="MobiDB-lite"/>
    </source>
</evidence>
<feature type="compositionally biased region" description="Basic and acidic residues" evidence="1">
    <location>
        <begin position="61"/>
        <end position="72"/>
    </location>
</feature>
<evidence type="ECO:0000313" key="3">
    <source>
        <dbReference type="Proteomes" id="UP000028134"/>
    </source>
</evidence>
<dbReference type="AlphaFoldDB" id="A0A078RCW0"/>
<dbReference type="PATRIC" id="fig|1339350.3.peg.506"/>
<proteinExistence type="predicted"/>
<feature type="region of interest" description="Disordered" evidence="1">
    <location>
        <begin position="60"/>
        <end position="103"/>
    </location>
</feature>
<protein>
    <submittedName>
        <fullName evidence="2">Uncharacterized protein</fullName>
    </submittedName>
</protein>
<gene>
    <name evidence="2" type="ORF">M097_0529</name>
</gene>
<evidence type="ECO:0000313" key="2">
    <source>
        <dbReference type="EMBL" id="KDS33364.1"/>
    </source>
</evidence>